<feature type="signal peptide" evidence="1">
    <location>
        <begin position="1"/>
        <end position="21"/>
    </location>
</feature>
<dbReference type="RefSeq" id="XP_066717305.1">
    <property type="nucleotide sequence ID" value="XM_066858036.1"/>
</dbReference>
<keyword evidence="1" id="KW-0732">Signal</keyword>
<dbReference type="InterPro" id="IPR011058">
    <property type="entry name" value="Cyanovirin-N"/>
</dbReference>
<sequence>MIHFLTTLFILYAGLATLVRGAGDWSSSCSSVSMTLGELQANCNTPPMGPPWICSDLLMNHCYAFSSKDGIYAKDGGNFGEHCEGCEIDDDGHTMRCQCKEGDDKNMSYYANTDDLIHNDAGYLRCYDHKGHEVPA</sequence>
<dbReference type="SUPFAM" id="SSF51322">
    <property type="entry name" value="Cyanovirin-N"/>
    <property type="match status" value="1"/>
</dbReference>
<accession>A0ABR1VI88</accession>
<reference evidence="3 4" key="1">
    <citation type="submission" date="2023-01" db="EMBL/GenBank/DDBJ databases">
        <title>Analysis of 21 Apiospora genomes using comparative genomics revels a genus with tremendous synthesis potential of carbohydrate active enzymes and secondary metabolites.</title>
        <authorList>
            <person name="Sorensen T."/>
        </authorList>
    </citation>
    <scope>NUCLEOTIDE SEQUENCE [LARGE SCALE GENOMIC DNA]</scope>
    <source>
        <strain evidence="3 4">CBS 135458</strain>
    </source>
</reference>
<keyword evidence="4" id="KW-1185">Reference proteome</keyword>
<dbReference type="Gene3D" id="2.30.60.10">
    <property type="entry name" value="Cyanovirin-N"/>
    <property type="match status" value="1"/>
</dbReference>
<gene>
    <name evidence="3" type="ORF">PG994_006627</name>
</gene>
<dbReference type="GeneID" id="92091099"/>
<dbReference type="InterPro" id="IPR036673">
    <property type="entry name" value="Cyanovirin-N_sf"/>
</dbReference>
<organism evidence="3 4">
    <name type="scientific">Apiospora phragmitis</name>
    <dbReference type="NCBI Taxonomy" id="2905665"/>
    <lineage>
        <taxon>Eukaryota</taxon>
        <taxon>Fungi</taxon>
        <taxon>Dikarya</taxon>
        <taxon>Ascomycota</taxon>
        <taxon>Pezizomycotina</taxon>
        <taxon>Sordariomycetes</taxon>
        <taxon>Xylariomycetidae</taxon>
        <taxon>Amphisphaeriales</taxon>
        <taxon>Apiosporaceae</taxon>
        <taxon>Apiospora</taxon>
    </lineage>
</organism>
<comment type="caution">
    <text evidence="3">The sequence shown here is derived from an EMBL/GenBank/DDBJ whole genome shotgun (WGS) entry which is preliminary data.</text>
</comment>
<evidence type="ECO:0000256" key="1">
    <source>
        <dbReference type="SAM" id="SignalP"/>
    </source>
</evidence>
<dbReference type="Pfam" id="PF08881">
    <property type="entry name" value="CVNH"/>
    <property type="match status" value="1"/>
</dbReference>
<protein>
    <recommendedName>
        <fullName evidence="2">Cyanovirin-N domain-containing protein</fullName>
    </recommendedName>
</protein>
<dbReference type="EMBL" id="JAQQWL010000006">
    <property type="protein sequence ID" value="KAK8070011.1"/>
    <property type="molecule type" value="Genomic_DNA"/>
</dbReference>
<dbReference type="Proteomes" id="UP001480595">
    <property type="component" value="Unassembled WGS sequence"/>
</dbReference>
<evidence type="ECO:0000259" key="2">
    <source>
        <dbReference type="Pfam" id="PF08881"/>
    </source>
</evidence>
<name>A0ABR1VI88_9PEZI</name>
<feature type="domain" description="Cyanovirin-N" evidence="2">
    <location>
        <begin position="26"/>
        <end position="125"/>
    </location>
</feature>
<evidence type="ECO:0000313" key="4">
    <source>
        <dbReference type="Proteomes" id="UP001480595"/>
    </source>
</evidence>
<evidence type="ECO:0000313" key="3">
    <source>
        <dbReference type="EMBL" id="KAK8070011.1"/>
    </source>
</evidence>
<feature type="chain" id="PRO_5045594421" description="Cyanovirin-N domain-containing protein" evidence="1">
    <location>
        <begin position="22"/>
        <end position="136"/>
    </location>
</feature>
<proteinExistence type="predicted"/>